<dbReference type="InterPro" id="IPR029058">
    <property type="entry name" value="AB_hydrolase_fold"/>
</dbReference>
<evidence type="ECO:0000313" key="1">
    <source>
        <dbReference type="EMBL" id="OQP56615.1"/>
    </source>
</evidence>
<reference evidence="2" key="1">
    <citation type="submission" date="2016-04" db="EMBL/GenBank/DDBJ databases">
        <authorList>
            <person name="Chen L."/>
            <person name="Zhuang W."/>
            <person name="Wang G."/>
        </authorList>
    </citation>
    <scope>NUCLEOTIDE SEQUENCE [LARGE SCALE GENOMIC DNA]</scope>
    <source>
        <strain evidence="2">208</strain>
    </source>
</reference>
<dbReference type="Gene3D" id="3.40.50.1820">
    <property type="entry name" value="alpha/beta hydrolase"/>
    <property type="match status" value="1"/>
</dbReference>
<dbReference type="RefSeq" id="WP_081168856.1">
    <property type="nucleotide sequence ID" value="NZ_LWBP01000199.1"/>
</dbReference>
<dbReference type="Pfam" id="PF00756">
    <property type="entry name" value="Esterase"/>
    <property type="match status" value="1"/>
</dbReference>
<dbReference type="PANTHER" id="PTHR48098">
    <property type="entry name" value="ENTEROCHELIN ESTERASE-RELATED"/>
    <property type="match status" value="1"/>
</dbReference>
<comment type="caution">
    <text evidence="1">The sequence shown here is derived from an EMBL/GenBank/DDBJ whole genome shotgun (WGS) entry which is preliminary data.</text>
</comment>
<dbReference type="STRING" id="550983.A4R26_05505"/>
<accession>A0A1V9FE19</accession>
<proteinExistence type="predicted"/>
<dbReference type="SUPFAM" id="SSF53474">
    <property type="entry name" value="alpha/beta-Hydrolases"/>
    <property type="match status" value="1"/>
</dbReference>
<dbReference type="Proteomes" id="UP000192276">
    <property type="component" value="Unassembled WGS sequence"/>
</dbReference>
<gene>
    <name evidence="1" type="ORF">A4R26_05505</name>
</gene>
<dbReference type="AlphaFoldDB" id="A0A1V9FE19"/>
<dbReference type="OrthoDB" id="9775130at2"/>
<dbReference type="PANTHER" id="PTHR48098:SF3">
    <property type="entry name" value="IRON(III) ENTEROBACTIN ESTERASE"/>
    <property type="match status" value="1"/>
</dbReference>
<organism evidence="1 2">
    <name type="scientific">Niastella populi</name>
    <dbReference type="NCBI Taxonomy" id="550983"/>
    <lineage>
        <taxon>Bacteria</taxon>
        <taxon>Pseudomonadati</taxon>
        <taxon>Bacteroidota</taxon>
        <taxon>Chitinophagia</taxon>
        <taxon>Chitinophagales</taxon>
        <taxon>Chitinophagaceae</taxon>
        <taxon>Niastella</taxon>
    </lineage>
</organism>
<sequence>MTRKYYKWFSPSLYRHMELLVFGHSGPSVLFFPTRTARFYDYENWKIVHVLQDKIDKGLLQLFCVDSVDAESFYAHVPPADKIARHLQYERYILQEVLPLIMFRTNFTKLIAAGCSLGGYHAVNIAFKYPEFFNKVVAMSARFDLTLSANTFPDLFNGYIDENIYYNMPSMYMPNLTDNTVLDQIRKQTISLVVGREDPFYDNNKHLSAVLTTKNISHSFFIWDDEAHRPYHWRKMVQLYL</sequence>
<evidence type="ECO:0000313" key="2">
    <source>
        <dbReference type="Proteomes" id="UP000192276"/>
    </source>
</evidence>
<dbReference type="InterPro" id="IPR000801">
    <property type="entry name" value="Esterase-like"/>
</dbReference>
<dbReference type="InterPro" id="IPR050583">
    <property type="entry name" value="Mycobacterial_A85_antigen"/>
</dbReference>
<name>A0A1V9FE19_9BACT</name>
<keyword evidence="2" id="KW-1185">Reference proteome</keyword>
<protein>
    <submittedName>
        <fullName evidence="1">Esterase</fullName>
    </submittedName>
</protein>
<dbReference type="EMBL" id="LWBP01000199">
    <property type="protein sequence ID" value="OQP56615.1"/>
    <property type="molecule type" value="Genomic_DNA"/>
</dbReference>